<dbReference type="EMBL" id="CP042997">
    <property type="protein sequence ID" value="QEH36745.1"/>
    <property type="molecule type" value="Genomic_DNA"/>
</dbReference>
<dbReference type="Pfam" id="PF07592">
    <property type="entry name" value="DDE_Tnp_ISAZ013"/>
    <property type="match status" value="1"/>
</dbReference>
<dbReference type="AlphaFoldDB" id="A0A5B9W9H7"/>
<proteinExistence type="predicted"/>
<accession>A0A5B9W9H7</accession>
<evidence type="ECO:0000256" key="1">
    <source>
        <dbReference type="SAM" id="MobiDB-lite"/>
    </source>
</evidence>
<dbReference type="InterPro" id="IPR011518">
    <property type="entry name" value="Transposase_36"/>
</dbReference>
<sequence>MVRFPGSIIKRQWAATEARDYGYGGVTAVARATGLARDTIAAGLRELEYRDRHPDEPVSERLRRGGAGRKRATESDPTLAAALEALLEPLTRGDSMSPLRWTCKSTRRLATELAGQGHRVGYRTVAWLLHEAGYSLQANRKTREGDQHPDRNAQFEFINAQATRFQRRRQPVISVDTKKKELVGDFRNGGREWHPEGEPEEVRVHDFQDKGLGKAIPYGVYDVTHNQGWVSVGVDHDTAYFATASIRRWWEEMGSQRFPRATGLFITADGGGSNSYRTRLWKVALQGLADAIGLKLTVSHFPPGTSKWNKVEHRLSCFITQNWRGKPLVSIQVIVNLIAATRTTKDLIVKAAVDEAKYETGLTVTDEQLAKVHLRPAQFHGEWNYTIKPHSSKI</sequence>
<gene>
    <name evidence="2" type="ORF">OJF2_53300</name>
</gene>
<evidence type="ECO:0000313" key="2">
    <source>
        <dbReference type="EMBL" id="QEH36745.1"/>
    </source>
</evidence>
<keyword evidence="3" id="KW-1185">Reference proteome</keyword>
<feature type="region of interest" description="Disordered" evidence="1">
    <location>
        <begin position="51"/>
        <end position="75"/>
    </location>
</feature>
<reference evidence="2 3" key="1">
    <citation type="submission" date="2019-08" db="EMBL/GenBank/DDBJ databases">
        <title>Deep-cultivation of Planctomycetes and their phenomic and genomic characterization uncovers novel biology.</title>
        <authorList>
            <person name="Wiegand S."/>
            <person name="Jogler M."/>
            <person name="Boedeker C."/>
            <person name="Pinto D."/>
            <person name="Vollmers J."/>
            <person name="Rivas-Marin E."/>
            <person name="Kohn T."/>
            <person name="Peeters S.H."/>
            <person name="Heuer A."/>
            <person name="Rast P."/>
            <person name="Oberbeckmann S."/>
            <person name="Bunk B."/>
            <person name="Jeske O."/>
            <person name="Meyerdierks A."/>
            <person name="Storesund J.E."/>
            <person name="Kallscheuer N."/>
            <person name="Luecker S."/>
            <person name="Lage O.M."/>
            <person name="Pohl T."/>
            <person name="Merkel B.J."/>
            <person name="Hornburger P."/>
            <person name="Mueller R.-W."/>
            <person name="Bruemmer F."/>
            <person name="Labrenz M."/>
            <person name="Spormann A.M."/>
            <person name="Op den Camp H."/>
            <person name="Overmann J."/>
            <person name="Amann R."/>
            <person name="Jetten M.S.M."/>
            <person name="Mascher T."/>
            <person name="Medema M.H."/>
            <person name="Devos D.P."/>
            <person name="Kaster A.-K."/>
            <person name="Ovreas L."/>
            <person name="Rohde M."/>
            <person name="Galperin M.Y."/>
            <person name="Jogler C."/>
        </authorList>
    </citation>
    <scope>NUCLEOTIDE SEQUENCE [LARGE SCALE GENOMIC DNA]</scope>
    <source>
        <strain evidence="2 3">OJF2</strain>
    </source>
</reference>
<protein>
    <submittedName>
        <fullName evidence="2">Rhodopirellula transposase</fullName>
    </submittedName>
</protein>
<dbReference type="KEGG" id="agv:OJF2_53300"/>
<evidence type="ECO:0000313" key="3">
    <source>
        <dbReference type="Proteomes" id="UP000324233"/>
    </source>
</evidence>
<name>A0A5B9W9H7_9BACT</name>
<dbReference type="Proteomes" id="UP000324233">
    <property type="component" value="Chromosome"/>
</dbReference>
<feature type="compositionally biased region" description="Basic and acidic residues" evidence="1">
    <location>
        <begin position="51"/>
        <end position="63"/>
    </location>
</feature>
<organism evidence="2 3">
    <name type="scientific">Aquisphaera giovannonii</name>
    <dbReference type="NCBI Taxonomy" id="406548"/>
    <lineage>
        <taxon>Bacteria</taxon>
        <taxon>Pseudomonadati</taxon>
        <taxon>Planctomycetota</taxon>
        <taxon>Planctomycetia</taxon>
        <taxon>Isosphaerales</taxon>
        <taxon>Isosphaeraceae</taxon>
        <taxon>Aquisphaera</taxon>
    </lineage>
</organism>
<dbReference type="RefSeq" id="WP_246196154.1">
    <property type="nucleotide sequence ID" value="NZ_CP042997.1"/>
</dbReference>
<dbReference type="NCBIfam" id="NF033519">
    <property type="entry name" value="transpos_ISAzo13"/>
    <property type="match status" value="1"/>
</dbReference>